<protein>
    <submittedName>
        <fullName evidence="4">Cadherin-like beta sandwich domain-containing protein</fullName>
    </submittedName>
</protein>
<keyword evidence="1" id="KW-0472">Membrane</keyword>
<evidence type="ECO:0000256" key="1">
    <source>
        <dbReference type="SAM" id="Phobius"/>
    </source>
</evidence>
<keyword evidence="2" id="KW-0732">Signal</keyword>
<evidence type="ECO:0000256" key="2">
    <source>
        <dbReference type="SAM" id="SignalP"/>
    </source>
</evidence>
<keyword evidence="1" id="KW-1133">Transmembrane helix</keyword>
<dbReference type="Pfam" id="PF12733">
    <property type="entry name" value="Cadherin-like"/>
    <property type="match status" value="1"/>
</dbReference>
<dbReference type="AlphaFoldDB" id="A0A9D2SVM3"/>
<organism evidence="4 5">
    <name type="scientific">Candidatus Merdibacter merdavium</name>
    <dbReference type="NCBI Taxonomy" id="2838692"/>
    <lineage>
        <taxon>Bacteria</taxon>
        <taxon>Bacillati</taxon>
        <taxon>Bacillota</taxon>
        <taxon>Erysipelotrichia</taxon>
        <taxon>Erysipelotrichales</taxon>
        <taxon>Erysipelotrichaceae</taxon>
        <taxon>Merdibacter</taxon>
    </lineage>
</organism>
<feature type="signal peptide" evidence="2">
    <location>
        <begin position="1"/>
        <end position="29"/>
    </location>
</feature>
<dbReference type="InterPro" id="IPR025883">
    <property type="entry name" value="Cadherin-like_domain"/>
</dbReference>
<feature type="domain" description="Cadherin-like beta-sandwich-like" evidence="3">
    <location>
        <begin position="148"/>
        <end position="227"/>
    </location>
</feature>
<gene>
    <name evidence="4" type="ORF">H9702_09895</name>
</gene>
<name>A0A9D2SVM3_9FIRM</name>
<evidence type="ECO:0000313" key="5">
    <source>
        <dbReference type="Proteomes" id="UP000823896"/>
    </source>
</evidence>
<proteinExistence type="predicted"/>
<reference evidence="4" key="1">
    <citation type="journal article" date="2021" name="PeerJ">
        <title>Extensive microbial diversity within the chicken gut microbiome revealed by metagenomics and culture.</title>
        <authorList>
            <person name="Gilroy R."/>
            <person name="Ravi A."/>
            <person name="Getino M."/>
            <person name="Pursley I."/>
            <person name="Horton D.L."/>
            <person name="Alikhan N.F."/>
            <person name="Baker D."/>
            <person name="Gharbi K."/>
            <person name="Hall N."/>
            <person name="Watson M."/>
            <person name="Adriaenssens E.M."/>
            <person name="Foster-Nyarko E."/>
            <person name="Jarju S."/>
            <person name="Secka A."/>
            <person name="Antonio M."/>
            <person name="Oren A."/>
            <person name="Chaudhuri R.R."/>
            <person name="La Ragione R."/>
            <person name="Hildebrand F."/>
            <person name="Pallen M.J."/>
        </authorList>
    </citation>
    <scope>NUCLEOTIDE SEQUENCE</scope>
    <source>
        <strain evidence="4">CHK187-11901</strain>
    </source>
</reference>
<evidence type="ECO:0000313" key="4">
    <source>
        <dbReference type="EMBL" id="HJC37423.1"/>
    </source>
</evidence>
<comment type="caution">
    <text evidence="4">The sequence shown here is derived from an EMBL/GenBank/DDBJ whole genome shotgun (WGS) entry which is preliminary data.</text>
</comment>
<dbReference type="Proteomes" id="UP000823896">
    <property type="component" value="Unassembled WGS sequence"/>
</dbReference>
<dbReference type="EMBL" id="DWWM01000059">
    <property type="protein sequence ID" value="HJC37423.1"/>
    <property type="molecule type" value="Genomic_DNA"/>
</dbReference>
<evidence type="ECO:0000259" key="3">
    <source>
        <dbReference type="Pfam" id="PF12733"/>
    </source>
</evidence>
<sequence length="448" mass="49152">MNRMKKAVSAIMALLLVMTAFVLPASVKAAGYAYVYVSSNTVYVGDSVTFTVGTVNAAGEISVSGAVSDHDWFDRSSKSYTVNAVSPGTITVSISGTIADYDTAQDMQIYESASVTVIDRPADPGTVQEQPQTQTQAEEQVLSSDASLSSLSVSAGTLDPEFSADVTDYTLNLPSDTETIEISAQAADDAASISGIGEQHLEPGTNDLNVTVTAEDGSTRTYAIRAYVEETPEIYLDYGEKRLGIIRNTDDVAAPADSFEKKTIEIDGKEVSAWSSTLMNRTVLYLIDEESSERNFYLYDEESGKVTSIFRPMALLGNMLFIVDIPENLQKRDRMTFAAVTVDEQELPGWTFDDPQFENYVLIYAMNEKGEMNYYQYEQTQNTLQLYSGAAAISEQAYAQERQREQIFIIAAGVFASAAIIALIACVFIRIRCNKRIARVIRSSQQDQ</sequence>
<keyword evidence="1" id="KW-0812">Transmembrane</keyword>
<accession>A0A9D2SVM3</accession>
<feature type="transmembrane region" description="Helical" evidence="1">
    <location>
        <begin position="407"/>
        <end position="429"/>
    </location>
</feature>
<feature type="chain" id="PRO_5038373551" evidence="2">
    <location>
        <begin position="30"/>
        <end position="448"/>
    </location>
</feature>
<reference evidence="4" key="2">
    <citation type="submission" date="2021-04" db="EMBL/GenBank/DDBJ databases">
        <authorList>
            <person name="Gilroy R."/>
        </authorList>
    </citation>
    <scope>NUCLEOTIDE SEQUENCE</scope>
    <source>
        <strain evidence="4">CHK187-11901</strain>
    </source>
</reference>